<evidence type="ECO:0000313" key="3">
    <source>
        <dbReference type="EMBL" id="KAK0410047.1"/>
    </source>
</evidence>
<name>A0AA39HQ89_9BILA</name>
<comment type="caution">
    <text evidence="3">The sequence shown here is derived from an EMBL/GenBank/DDBJ whole genome shotgun (WGS) entry which is preliminary data.</text>
</comment>
<evidence type="ECO:0000256" key="1">
    <source>
        <dbReference type="SAM" id="MobiDB-lite"/>
    </source>
</evidence>
<accession>A0AA39HQ89</accession>
<gene>
    <name evidence="3" type="ORF">QR680_004913</name>
</gene>
<evidence type="ECO:0000313" key="4">
    <source>
        <dbReference type="Proteomes" id="UP001175271"/>
    </source>
</evidence>
<feature type="compositionally biased region" description="Basic and acidic residues" evidence="1">
    <location>
        <begin position="73"/>
        <end position="84"/>
    </location>
</feature>
<dbReference type="Proteomes" id="UP001175271">
    <property type="component" value="Unassembled WGS sequence"/>
</dbReference>
<keyword evidence="4" id="KW-1185">Reference proteome</keyword>
<reference evidence="3" key="1">
    <citation type="submission" date="2023-06" db="EMBL/GenBank/DDBJ databases">
        <title>Genomic analysis of the entomopathogenic nematode Steinernema hermaphroditum.</title>
        <authorList>
            <person name="Schwarz E.M."/>
            <person name="Heppert J.K."/>
            <person name="Baniya A."/>
            <person name="Schwartz H.T."/>
            <person name="Tan C.-H."/>
            <person name="Antoshechkin I."/>
            <person name="Sternberg P.W."/>
            <person name="Goodrich-Blair H."/>
            <person name="Dillman A.R."/>
        </authorList>
    </citation>
    <scope>NUCLEOTIDE SEQUENCE</scope>
    <source>
        <strain evidence="3">PS9179</strain>
        <tissue evidence="3">Whole animal</tissue>
    </source>
</reference>
<feature type="compositionally biased region" description="Basic and acidic residues" evidence="1">
    <location>
        <begin position="46"/>
        <end position="66"/>
    </location>
</feature>
<feature type="region of interest" description="Disordered" evidence="1">
    <location>
        <begin position="46"/>
        <end position="90"/>
    </location>
</feature>
<keyword evidence="2" id="KW-0732">Signal</keyword>
<proteinExistence type="predicted"/>
<organism evidence="3 4">
    <name type="scientific">Steinernema hermaphroditum</name>
    <dbReference type="NCBI Taxonomy" id="289476"/>
    <lineage>
        <taxon>Eukaryota</taxon>
        <taxon>Metazoa</taxon>
        <taxon>Ecdysozoa</taxon>
        <taxon>Nematoda</taxon>
        <taxon>Chromadorea</taxon>
        <taxon>Rhabditida</taxon>
        <taxon>Tylenchina</taxon>
        <taxon>Panagrolaimomorpha</taxon>
        <taxon>Strongyloidoidea</taxon>
        <taxon>Steinernematidae</taxon>
        <taxon>Steinernema</taxon>
    </lineage>
</organism>
<dbReference type="EMBL" id="JAUCMV010000003">
    <property type="protein sequence ID" value="KAK0410047.1"/>
    <property type="molecule type" value="Genomic_DNA"/>
</dbReference>
<sequence length="135" mass="14832">MRSALFALLLVLCVHFSSQVAWEDEGFYPAKNDMIVGTWVSRFRREVDSSESSESKESKEVEKEGSGEGSGSEEEKSRERRESVEEASGEAPLVRFKREVEGSGEAVLSRISRASLEEDVVEASGSDVEGSGAFF</sequence>
<evidence type="ECO:0000256" key="2">
    <source>
        <dbReference type="SAM" id="SignalP"/>
    </source>
</evidence>
<protein>
    <submittedName>
        <fullName evidence="3">Uncharacterized protein</fullName>
    </submittedName>
</protein>
<dbReference type="AlphaFoldDB" id="A0AA39HQ89"/>
<feature type="signal peptide" evidence="2">
    <location>
        <begin position="1"/>
        <end position="19"/>
    </location>
</feature>
<feature type="chain" id="PRO_5041283197" evidence="2">
    <location>
        <begin position="20"/>
        <end position="135"/>
    </location>
</feature>